<evidence type="ECO:0000256" key="6">
    <source>
        <dbReference type="RuleBase" id="RU003915"/>
    </source>
</evidence>
<feature type="domain" description="PPIase FKBP-type" evidence="8">
    <location>
        <begin position="70"/>
        <end position="159"/>
    </location>
</feature>
<feature type="domain" description="PPIase FKBP-type" evidence="8">
    <location>
        <begin position="217"/>
        <end position="310"/>
    </location>
</feature>
<dbReference type="PANTHER" id="PTHR43811">
    <property type="entry name" value="FKBP-TYPE PEPTIDYL-PROLYL CIS-TRANS ISOMERASE FKPA"/>
    <property type="match status" value="1"/>
</dbReference>
<dbReference type="EMBL" id="SDPP02000003">
    <property type="protein sequence ID" value="KAA1376293.1"/>
    <property type="molecule type" value="Genomic_DNA"/>
</dbReference>
<proteinExistence type="inferred from homology"/>
<dbReference type="EC" id="5.2.1.8" evidence="6"/>
<keyword evidence="3 5" id="KW-0697">Rotamase</keyword>
<evidence type="ECO:0000256" key="7">
    <source>
        <dbReference type="SAM" id="SignalP"/>
    </source>
</evidence>
<dbReference type="OrthoDB" id="25996at2"/>
<protein>
    <recommendedName>
        <fullName evidence="6">Peptidyl-prolyl cis-trans isomerase</fullName>
        <ecNumber evidence="6">5.2.1.8</ecNumber>
    </recommendedName>
</protein>
<evidence type="ECO:0000256" key="4">
    <source>
        <dbReference type="ARBA" id="ARBA00023235"/>
    </source>
</evidence>
<gene>
    <name evidence="9" type="ORF">ESP62_012720</name>
</gene>
<evidence type="ECO:0000313" key="9">
    <source>
        <dbReference type="EMBL" id="KAA1376293.1"/>
    </source>
</evidence>
<dbReference type="PANTHER" id="PTHR43811:SF19">
    <property type="entry name" value="39 KDA FK506-BINDING NUCLEAR PROTEIN"/>
    <property type="match status" value="1"/>
</dbReference>
<comment type="caution">
    <text evidence="9">The sequence shown here is derived from an EMBL/GenBank/DDBJ whole genome shotgun (WGS) entry which is preliminary data.</text>
</comment>
<dbReference type="PROSITE" id="PS50059">
    <property type="entry name" value="FKBP_PPIASE"/>
    <property type="match status" value="2"/>
</dbReference>
<dbReference type="SUPFAM" id="SSF54534">
    <property type="entry name" value="FKBP-like"/>
    <property type="match status" value="2"/>
</dbReference>
<keyword evidence="4 5" id="KW-0413">Isomerase</keyword>
<dbReference type="Proteomes" id="UP001515100">
    <property type="component" value="Unassembled WGS sequence"/>
</dbReference>
<dbReference type="Pfam" id="PF00254">
    <property type="entry name" value="FKBP_C"/>
    <property type="match status" value="2"/>
</dbReference>
<accession>A0A641ALN3</accession>
<evidence type="ECO:0000259" key="8">
    <source>
        <dbReference type="PROSITE" id="PS50059"/>
    </source>
</evidence>
<sequence length="310" mass="32420">MRRILLVSAAAALLLAGCGSSDTDTTVGSLGDVEVSSGDTPKVTVAKGFSVAKTETKVLTKGTGAEVVSGEAVKVNYVAVNGRTGKQFDSSFTTGKPYTVDLIDGKILPGFIKGLEGQKIGSRVLVAISPKDGFGQAQKKLDIEKNDTIVFLFDIDSTVPPEASGAAVKLPKDLPKIVLDADNHPSGFKKTADTAAQQSDPSAHVVIQGDGPAIEAGQTVRMEYVGQVYPDGKIFDESWSRPDAFIAPIGKGALIKCWDDLLPGQKIGSRVVLVCPSDVAYGDDPNDANRSPDIKAGDTLLFAIDLLDAS</sequence>
<comment type="catalytic activity">
    <reaction evidence="1 5 6">
        <text>[protein]-peptidylproline (omega=180) = [protein]-peptidylproline (omega=0)</text>
        <dbReference type="Rhea" id="RHEA:16237"/>
        <dbReference type="Rhea" id="RHEA-COMP:10747"/>
        <dbReference type="Rhea" id="RHEA-COMP:10748"/>
        <dbReference type="ChEBI" id="CHEBI:83833"/>
        <dbReference type="ChEBI" id="CHEBI:83834"/>
        <dbReference type="EC" id="5.2.1.8"/>
    </reaction>
</comment>
<feature type="signal peptide" evidence="7">
    <location>
        <begin position="1"/>
        <end position="23"/>
    </location>
</feature>
<evidence type="ECO:0000256" key="3">
    <source>
        <dbReference type="ARBA" id="ARBA00023110"/>
    </source>
</evidence>
<dbReference type="InterPro" id="IPR046357">
    <property type="entry name" value="PPIase_dom_sf"/>
</dbReference>
<evidence type="ECO:0000256" key="5">
    <source>
        <dbReference type="PROSITE-ProRule" id="PRU00277"/>
    </source>
</evidence>
<dbReference type="Gene3D" id="3.10.50.40">
    <property type="match status" value="2"/>
</dbReference>
<name>A0A641ALN3_9ACTN</name>
<dbReference type="PROSITE" id="PS51257">
    <property type="entry name" value="PROKAR_LIPOPROTEIN"/>
    <property type="match status" value="1"/>
</dbReference>
<feature type="chain" id="PRO_5024855788" description="Peptidyl-prolyl cis-trans isomerase" evidence="7">
    <location>
        <begin position="24"/>
        <end position="310"/>
    </location>
</feature>
<keyword evidence="10" id="KW-1185">Reference proteome</keyword>
<evidence type="ECO:0000256" key="1">
    <source>
        <dbReference type="ARBA" id="ARBA00000971"/>
    </source>
</evidence>
<comment type="similarity">
    <text evidence="2 6">Belongs to the FKBP-type PPIase family.</text>
</comment>
<dbReference type="GO" id="GO:0003755">
    <property type="term" value="F:peptidyl-prolyl cis-trans isomerase activity"/>
    <property type="evidence" value="ECO:0007669"/>
    <property type="project" value="UniProtKB-UniRule"/>
</dbReference>
<dbReference type="InterPro" id="IPR001179">
    <property type="entry name" value="PPIase_FKBP_dom"/>
</dbReference>
<evidence type="ECO:0000313" key="10">
    <source>
        <dbReference type="Proteomes" id="UP001515100"/>
    </source>
</evidence>
<dbReference type="RefSeq" id="WP_129184185.1">
    <property type="nucleotide sequence ID" value="NZ_JAGIOG010000001.1"/>
</dbReference>
<organism evidence="9 10">
    <name type="scientific">Aeromicrobium fastidiosum</name>
    <dbReference type="NCBI Taxonomy" id="52699"/>
    <lineage>
        <taxon>Bacteria</taxon>
        <taxon>Bacillati</taxon>
        <taxon>Actinomycetota</taxon>
        <taxon>Actinomycetes</taxon>
        <taxon>Propionibacteriales</taxon>
        <taxon>Nocardioidaceae</taxon>
        <taxon>Aeromicrobium</taxon>
    </lineage>
</organism>
<dbReference type="AlphaFoldDB" id="A0A641ALN3"/>
<keyword evidence="7" id="KW-0732">Signal</keyword>
<reference evidence="9" key="1">
    <citation type="submission" date="2019-09" db="EMBL/GenBank/DDBJ databases">
        <authorList>
            <person name="Li J."/>
        </authorList>
    </citation>
    <scope>NUCLEOTIDE SEQUENCE [LARGE SCALE GENOMIC DNA]</scope>
    <source>
        <strain evidence="9">NRBC 14897</strain>
    </source>
</reference>
<evidence type="ECO:0000256" key="2">
    <source>
        <dbReference type="ARBA" id="ARBA00006577"/>
    </source>
</evidence>